<dbReference type="Proteomes" id="UP001222325">
    <property type="component" value="Unassembled WGS sequence"/>
</dbReference>
<evidence type="ECO:0000313" key="21">
    <source>
        <dbReference type="EMBL" id="KAJ7095716.1"/>
    </source>
</evidence>
<dbReference type="GO" id="GO:0005777">
    <property type="term" value="C:peroxisome"/>
    <property type="evidence" value="ECO:0007669"/>
    <property type="project" value="UniProtKB-SubCell"/>
</dbReference>
<keyword evidence="6" id="KW-0999">Mitochondrion inner membrane</keyword>
<dbReference type="InterPro" id="IPR000542">
    <property type="entry name" value="Carn_acyl_trans"/>
</dbReference>
<name>A0AAD6UA15_9AGAR</name>
<evidence type="ECO:0000259" key="20">
    <source>
        <dbReference type="Pfam" id="PF00755"/>
    </source>
</evidence>
<evidence type="ECO:0000256" key="1">
    <source>
        <dbReference type="ARBA" id="ARBA00004275"/>
    </source>
</evidence>
<dbReference type="PROSITE" id="PS00439">
    <property type="entry name" value="ACYLTRANSF_C_1"/>
    <property type="match status" value="1"/>
</dbReference>
<comment type="similarity">
    <text evidence="3">Belongs to the carnitine/choline acetyltransferase family.</text>
</comment>
<dbReference type="GO" id="GO:0004092">
    <property type="term" value="F:carnitine O-acetyltransferase activity"/>
    <property type="evidence" value="ECO:0007669"/>
    <property type="project" value="UniProtKB-EC"/>
</dbReference>
<gene>
    <name evidence="21" type="ORF">B0H15DRAFT_826799</name>
</gene>
<evidence type="ECO:0000256" key="11">
    <source>
        <dbReference type="ARBA" id="ARBA00023136"/>
    </source>
</evidence>
<evidence type="ECO:0000256" key="4">
    <source>
        <dbReference type="ARBA" id="ARBA00022448"/>
    </source>
</evidence>
<keyword evidence="22" id="KW-1185">Reference proteome</keyword>
<evidence type="ECO:0000256" key="10">
    <source>
        <dbReference type="ARBA" id="ARBA00023128"/>
    </source>
</evidence>
<evidence type="ECO:0000256" key="18">
    <source>
        <dbReference type="PIRSR" id="PIRSR600542-1"/>
    </source>
</evidence>
<dbReference type="EMBL" id="JARJCN010000012">
    <property type="protein sequence ID" value="KAJ7095716.1"/>
    <property type="molecule type" value="Genomic_DNA"/>
</dbReference>
<dbReference type="SUPFAM" id="SSF52777">
    <property type="entry name" value="CoA-dependent acyltransferases"/>
    <property type="match status" value="2"/>
</dbReference>
<reference evidence="21" key="1">
    <citation type="submission" date="2023-03" db="EMBL/GenBank/DDBJ databases">
        <title>Massive genome expansion in bonnet fungi (Mycena s.s.) driven by repeated elements and novel gene families across ecological guilds.</title>
        <authorList>
            <consortium name="Lawrence Berkeley National Laboratory"/>
            <person name="Harder C.B."/>
            <person name="Miyauchi S."/>
            <person name="Viragh M."/>
            <person name="Kuo A."/>
            <person name="Thoen E."/>
            <person name="Andreopoulos B."/>
            <person name="Lu D."/>
            <person name="Skrede I."/>
            <person name="Drula E."/>
            <person name="Henrissat B."/>
            <person name="Morin E."/>
            <person name="Kohler A."/>
            <person name="Barry K."/>
            <person name="LaButti K."/>
            <person name="Morin E."/>
            <person name="Salamov A."/>
            <person name="Lipzen A."/>
            <person name="Mereny Z."/>
            <person name="Hegedus B."/>
            <person name="Baldrian P."/>
            <person name="Stursova M."/>
            <person name="Weitz H."/>
            <person name="Taylor A."/>
            <person name="Grigoriev I.V."/>
            <person name="Nagy L.G."/>
            <person name="Martin F."/>
            <person name="Kauserud H."/>
        </authorList>
    </citation>
    <scope>NUCLEOTIDE SEQUENCE</scope>
    <source>
        <strain evidence="21">CBHHK173m</strain>
    </source>
</reference>
<dbReference type="PANTHER" id="PTHR22589:SF103">
    <property type="entry name" value="CARNITINE O-ACETYL-TRANSFERASE, ISOFORM A-RELATED"/>
    <property type="match status" value="1"/>
</dbReference>
<dbReference type="EC" id="2.3.1.7" evidence="16"/>
<dbReference type="Gene3D" id="3.30.559.70">
    <property type="entry name" value="Choline/Carnitine o-acyltransferase, domain 2"/>
    <property type="match status" value="1"/>
</dbReference>
<dbReference type="Gene3D" id="3.30.559.10">
    <property type="entry name" value="Chloramphenicol acetyltransferase-like domain"/>
    <property type="match status" value="1"/>
</dbReference>
<evidence type="ECO:0000256" key="17">
    <source>
        <dbReference type="ARBA" id="ARBA00073438"/>
    </source>
</evidence>
<evidence type="ECO:0000256" key="2">
    <source>
        <dbReference type="ARBA" id="ARBA00004443"/>
    </source>
</evidence>
<dbReference type="GO" id="GO:0006631">
    <property type="term" value="P:fatty acid metabolic process"/>
    <property type="evidence" value="ECO:0007669"/>
    <property type="project" value="UniProtKB-KW"/>
</dbReference>
<accession>A0AAD6UA15</accession>
<evidence type="ECO:0000256" key="15">
    <source>
        <dbReference type="ARBA" id="ARBA00053195"/>
    </source>
</evidence>
<keyword evidence="11" id="KW-0472">Membrane</keyword>
<evidence type="ECO:0000256" key="6">
    <source>
        <dbReference type="ARBA" id="ARBA00022792"/>
    </source>
</evidence>
<keyword evidence="9" id="KW-0443">Lipid metabolism</keyword>
<keyword evidence="7" id="KW-0276">Fatty acid metabolism</keyword>
<evidence type="ECO:0000256" key="13">
    <source>
        <dbReference type="ARBA" id="ARBA00023315"/>
    </source>
</evidence>
<dbReference type="InterPro" id="IPR039551">
    <property type="entry name" value="Cho/carn_acyl_trans"/>
</dbReference>
<evidence type="ECO:0000256" key="16">
    <source>
        <dbReference type="ARBA" id="ARBA00066910"/>
    </source>
</evidence>
<feature type="region of interest" description="Disordered" evidence="19">
    <location>
        <begin position="1"/>
        <end position="30"/>
    </location>
</feature>
<organism evidence="21 22">
    <name type="scientific">Mycena belliarum</name>
    <dbReference type="NCBI Taxonomy" id="1033014"/>
    <lineage>
        <taxon>Eukaryota</taxon>
        <taxon>Fungi</taxon>
        <taxon>Dikarya</taxon>
        <taxon>Basidiomycota</taxon>
        <taxon>Agaricomycotina</taxon>
        <taxon>Agaricomycetes</taxon>
        <taxon>Agaricomycetidae</taxon>
        <taxon>Agaricales</taxon>
        <taxon>Marasmiineae</taxon>
        <taxon>Mycenaceae</taxon>
        <taxon>Mycena</taxon>
    </lineage>
</organism>
<comment type="function">
    <text evidence="15">Carnitine acetylase is specific for short chain fatty acids. Carnitine acetylase seems to affect the flux through the pyruvate dehydrogenase complex. It may be involved as well in the transport of acetyl-CoA into mitochondria.</text>
</comment>
<comment type="caution">
    <text evidence="21">The sequence shown here is derived from an EMBL/GenBank/DDBJ whole genome shotgun (WGS) entry which is preliminary data.</text>
</comment>
<dbReference type="GO" id="GO:0009437">
    <property type="term" value="P:carnitine metabolic process"/>
    <property type="evidence" value="ECO:0007669"/>
    <property type="project" value="TreeGrafter"/>
</dbReference>
<keyword evidence="5" id="KW-0808">Transferase</keyword>
<dbReference type="PANTHER" id="PTHR22589">
    <property type="entry name" value="CARNITINE O-ACYLTRANSFERASE"/>
    <property type="match status" value="1"/>
</dbReference>
<protein>
    <recommendedName>
        <fullName evidence="17">Carnitine O-acetyltransferase, mitochondrial</fullName>
        <ecNumber evidence="16">2.3.1.7</ecNumber>
    </recommendedName>
</protein>
<proteinExistence type="inferred from homology"/>
<feature type="domain" description="Choline/carnitine acyltransferase" evidence="20">
    <location>
        <begin position="50"/>
        <end position="604"/>
    </location>
</feature>
<dbReference type="InterPro" id="IPR042231">
    <property type="entry name" value="Cho/carn_acyl_trans_2"/>
</dbReference>
<keyword evidence="12" id="KW-0576">Peroxisome</keyword>
<evidence type="ECO:0000313" key="22">
    <source>
        <dbReference type="Proteomes" id="UP001222325"/>
    </source>
</evidence>
<keyword evidence="8" id="KW-0809">Transit peptide</keyword>
<dbReference type="FunFam" id="3.30.559.70:FF:000007">
    <property type="entry name" value="Carnitine O-acetyltransferase, mitochondrial"/>
    <property type="match status" value="1"/>
</dbReference>
<dbReference type="Pfam" id="PF00755">
    <property type="entry name" value="Carn_acyltransf"/>
    <property type="match status" value="1"/>
</dbReference>
<evidence type="ECO:0000256" key="8">
    <source>
        <dbReference type="ARBA" id="ARBA00022946"/>
    </source>
</evidence>
<dbReference type="InterPro" id="IPR023213">
    <property type="entry name" value="CAT-like_dom_sf"/>
</dbReference>
<keyword evidence="13 21" id="KW-0012">Acyltransferase</keyword>
<dbReference type="AlphaFoldDB" id="A0AAD6UA15"/>
<evidence type="ECO:0000256" key="14">
    <source>
        <dbReference type="ARBA" id="ARBA00052702"/>
    </source>
</evidence>
<sequence>MLRLTARLPRPRSFAMPANRKSSTEVPPKGYAIDPTAGPMLRYQASLPRLPVPTISSTAHKYLESTRPHLTPAEYAQTEAAVHAFIGSPQAAELQKRLEARAADPGVLSWLSDWWNEAAYMGYRDPVVVFVSYFYIHVDDRLRTKPAQRAASLLKAMLPFRRMTETQELEPEKVRGAPLCMDAYKWLFHSSRYPTKPSDTARKFDSATHNHVVFVRKNKFYYVPLVHPSGQELSADELETQVNRVIDLAGDVPATPVGVLTSDNRDNWTDARAALLAADPANAASLEAIESAMIVVCLDDTKPVTREEMSNACWVGDGRNRFYDKHQLIVFENGRSGFLGEHSCMDGTSTLRMNEFMLAILALGKADLGTPTGEALPAPTELPFALNATSRDLIAGAATRFDALVAAHELHVLHYEGYGKDAIKRLGASPDAWAQLVKQLAFHKMFARPGVTYESAQTRKYQLGRTEVIRAASNESRAWAEAMLNPAETDGHRAALFRKAVTRHLQYAAWSADGQGVDRHLFGLKKMLKEGEPIPALYLDRTFARTSHWELSTSQLSSPYLDGWGYGEVVPDGYGLAYAIGERYIRWTITSARGDAAKLRHYLAEAATETKEMMDRVAKEEGEKKAKL</sequence>
<evidence type="ECO:0000256" key="3">
    <source>
        <dbReference type="ARBA" id="ARBA00005232"/>
    </source>
</evidence>
<evidence type="ECO:0000256" key="7">
    <source>
        <dbReference type="ARBA" id="ARBA00022832"/>
    </source>
</evidence>
<evidence type="ECO:0000256" key="5">
    <source>
        <dbReference type="ARBA" id="ARBA00022679"/>
    </source>
</evidence>
<comment type="catalytic activity">
    <reaction evidence="14">
        <text>(R)-carnitine + acetyl-CoA = O-acetyl-(R)-carnitine + CoA</text>
        <dbReference type="Rhea" id="RHEA:21136"/>
        <dbReference type="ChEBI" id="CHEBI:16347"/>
        <dbReference type="ChEBI" id="CHEBI:57287"/>
        <dbReference type="ChEBI" id="CHEBI:57288"/>
        <dbReference type="ChEBI" id="CHEBI:57589"/>
        <dbReference type="EC" id="2.3.1.7"/>
    </reaction>
</comment>
<keyword evidence="4" id="KW-0813">Transport</keyword>
<comment type="subcellular location">
    <subcellularLocation>
        <location evidence="2">Mitochondrion inner membrane</location>
        <topology evidence="2">Peripheral membrane protein</topology>
        <orientation evidence="2">Matrix side</orientation>
    </subcellularLocation>
    <subcellularLocation>
        <location evidence="1">Peroxisome</location>
    </subcellularLocation>
</comment>
<evidence type="ECO:0000256" key="9">
    <source>
        <dbReference type="ARBA" id="ARBA00023098"/>
    </source>
</evidence>
<evidence type="ECO:0000256" key="12">
    <source>
        <dbReference type="ARBA" id="ARBA00023140"/>
    </source>
</evidence>
<evidence type="ECO:0000256" key="19">
    <source>
        <dbReference type="SAM" id="MobiDB-lite"/>
    </source>
</evidence>
<keyword evidence="10" id="KW-0496">Mitochondrion</keyword>
<dbReference type="GO" id="GO:0005743">
    <property type="term" value="C:mitochondrial inner membrane"/>
    <property type="evidence" value="ECO:0007669"/>
    <property type="project" value="UniProtKB-SubCell"/>
</dbReference>
<feature type="active site" description="Proton acceptor" evidence="18">
    <location>
        <position position="342"/>
    </location>
</feature>